<comment type="caution">
    <text evidence="1">The sequence shown here is derived from an EMBL/GenBank/DDBJ whole genome shotgun (WGS) entry which is preliminary data.</text>
</comment>
<dbReference type="EMBL" id="JAETWB010000001">
    <property type="protein sequence ID" value="MBL6077720.1"/>
    <property type="molecule type" value="Genomic_DNA"/>
</dbReference>
<sequence length="61" mass="7049">MDTFIVDPRTDYSFYRMTRAAWAAPFAHRTSAKHGTRAFNQRAEALMRQIVQLNDSEPDTS</sequence>
<organism evidence="1 2">
    <name type="scientific">Belnapia arida</name>
    <dbReference type="NCBI Taxonomy" id="2804533"/>
    <lineage>
        <taxon>Bacteria</taxon>
        <taxon>Pseudomonadati</taxon>
        <taxon>Pseudomonadota</taxon>
        <taxon>Alphaproteobacteria</taxon>
        <taxon>Acetobacterales</taxon>
        <taxon>Roseomonadaceae</taxon>
        <taxon>Belnapia</taxon>
    </lineage>
</organism>
<evidence type="ECO:0000313" key="1">
    <source>
        <dbReference type="EMBL" id="MBL6077720.1"/>
    </source>
</evidence>
<dbReference type="Proteomes" id="UP000660885">
    <property type="component" value="Unassembled WGS sequence"/>
</dbReference>
<accession>A0ABS1TZ55</accession>
<proteinExistence type="predicted"/>
<reference evidence="1 2" key="1">
    <citation type="submission" date="2021-01" db="EMBL/GenBank/DDBJ databases">
        <title>Belnapia mucosa sp. nov. and Belnapia arida sp. nov., isolated from the Tabernas Desert (Almeria, Spain).</title>
        <authorList>
            <person name="Molina-Menor E."/>
            <person name="Vidal-Verdu A."/>
            <person name="Calonge A."/>
            <person name="Satari L."/>
            <person name="Pereto J."/>
            <person name="Porcar M."/>
        </authorList>
    </citation>
    <scope>NUCLEOTIDE SEQUENCE [LARGE SCALE GENOMIC DNA]</scope>
    <source>
        <strain evidence="1 2">T18</strain>
    </source>
</reference>
<gene>
    <name evidence="1" type="ORF">JMJ56_06860</name>
</gene>
<dbReference type="RefSeq" id="WP_202830804.1">
    <property type="nucleotide sequence ID" value="NZ_JAETWB010000001.1"/>
</dbReference>
<protein>
    <submittedName>
        <fullName evidence="1">Uncharacterized protein</fullName>
    </submittedName>
</protein>
<name>A0ABS1TZ55_9PROT</name>
<keyword evidence="2" id="KW-1185">Reference proteome</keyword>
<evidence type="ECO:0000313" key="2">
    <source>
        <dbReference type="Proteomes" id="UP000660885"/>
    </source>
</evidence>